<keyword evidence="1" id="KW-0472">Membrane</keyword>
<name>A0A2H0TG89_9BACT</name>
<protein>
    <submittedName>
        <fullName evidence="2">Uncharacterized protein</fullName>
    </submittedName>
</protein>
<keyword evidence="1" id="KW-1133">Transmembrane helix</keyword>
<dbReference type="SUPFAM" id="SSF53756">
    <property type="entry name" value="UDP-Glycosyltransferase/glycogen phosphorylase"/>
    <property type="match status" value="1"/>
</dbReference>
<evidence type="ECO:0000256" key="1">
    <source>
        <dbReference type="SAM" id="Phobius"/>
    </source>
</evidence>
<dbReference type="GO" id="GO:0016020">
    <property type="term" value="C:membrane"/>
    <property type="evidence" value="ECO:0007669"/>
    <property type="project" value="InterPro"/>
</dbReference>
<comment type="caution">
    <text evidence="2">The sequence shown here is derived from an EMBL/GenBank/DDBJ whole genome shotgun (WGS) entry which is preliminary data.</text>
</comment>
<organism evidence="2 3">
    <name type="scientific">Candidatus Niyogibacteria bacterium CG10_big_fil_rev_8_21_14_0_10_46_36</name>
    <dbReference type="NCBI Taxonomy" id="1974726"/>
    <lineage>
        <taxon>Bacteria</taxon>
        <taxon>Candidatus Niyogiibacteriota</taxon>
    </lineage>
</organism>
<dbReference type="Proteomes" id="UP000231503">
    <property type="component" value="Unassembled WGS sequence"/>
</dbReference>
<gene>
    <name evidence="2" type="ORF">COU47_00890</name>
</gene>
<dbReference type="EMBL" id="PFCO01000001">
    <property type="protein sequence ID" value="PIR69974.1"/>
    <property type="molecule type" value="Genomic_DNA"/>
</dbReference>
<feature type="transmembrane region" description="Helical" evidence="1">
    <location>
        <begin position="110"/>
        <end position="127"/>
    </location>
</feature>
<dbReference type="InterPro" id="IPR043148">
    <property type="entry name" value="TagF_C"/>
</dbReference>
<reference evidence="3" key="1">
    <citation type="submission" date="2017-09" db="EMBL/GenBank/DDBJ databases">
        <title>Depth-based differentiation of microbial function through sediment-hosted aquifers and enrichment of novel symbionts in the deep terrestrial subsurface.</title>
        <authorList>
            <person name="Probst A.J."/>
            <person name="Ladd B."/>
            <person name="Jarett J.K."/>
            <person name="Geller-Mcgrath D.E."/>
            <person name="Sieber C.M.K."/>
            <person name="Emerson J.B."/>
            <person name="Anantharaman K."/>
            <person name="Thomas B.C."/>
            <person name="Malmstrom R."/>
            <person name="Stieglmeier M."/>
            <person name="Klingl A."/>
            <person name="Woyke T."/>
            <person name="Ryan C.M."/>
            <person name="Banfield J.F."/>
        </authorList>
    </citation>
    <scope>NUCLEOTIDE SEQUENCE [LARGE SCALE GENOMIC DNA]</scope>
</reference>
<keyword evidence="1" id="KW-0812">Transmembrane</keyword>
<evidence type="ECO:0000313" key="2">
    <source>
        <dbReference type="EMBL" id="PIR69974.1"/>
    </source>
</evidence>
<accession>A0A2H0TG89</accession>
<dbReference type="Pfam" id="PF04464">
    <property type="entry name" value="Glyphos_transf"/>
    <property type="match status" value="1"/>
</dbReference>
<dbReference type="AlphaFoldDB" id="A0A2H0TG89"/>
<sequence length="457" mass="53166">MSRDKRANIKKTVFISSFHPFISRNILATDVLRFLSENGNVRVVLFVLHYKKDYFEKHFSYPNVIIESIAMPSPSGNFATLACKRISKFVHHTASVRLERKLKWKQEGKFFYWLGMFALEPLFRFRFMRSFLRFIDFHTAYKGRFKPYFEKYNPNLIFATDLLNERDVELIHESKRYAVPAYGMVRSWDNLTLHGLVRAMPDHLVTATYRLRDDALRFHDFENKNITVVGIPHYDKYFRGPKLSRDEFFKKIGFDPAKKMIMHAVIGDQYIPDNDTDPYVLGILSTMSEQVYVRFAPTIPTRQLQGQKPYPNMYFDKPGVVFRDDVEGDREISIEDDDNLMCAIYYSDVVSCGPSSIALDGVFFDKPVVIAGFHSRPRGYFEGDHRWDYNHYAHPVALGAIRLAKTKEEYISALHNYMKDPSQDKEARKEFREACCGIMDGKSGERLAKFLIIASGA</sequence>
<dbReference type="Gene3D" id="3.40.50.12580">
    <property type="match status" value="1"/>
</dbReference>
<proteinExistence type="predicted"/>
<dbReference type="GO" id="GO:0047355">
    <property type="term" value="F:CDP-glycerol glycerophosphotransferase activity"/>
    <property type="evidence" value="ECO:0007669"/>
    <property type="project" value="InterPro"/>
</dbReference>
<evidence type="ECO:0000313" key="3">
    <source>
        <dbReference type="Proteomes" id="UP000231503"/>
    </source>
</evidence>
<dbReference type="InterPro" id="IPR007554">
    <property type="entry name" value="Glycerophosphate_synth"/>
</dbReference>